<evidence type="ECO:0000256" key="3">
    <source>
        <dbReference type="ARBA" id="ARBA00022691"/>
    </source>
</evidence>
<dbReference type="PANTHER" id="PTHR43464:SF19">
    <property type="entry name" value="UBIQUINONE BIOSYNTHESIS O-METHYLTRANSFERASE, MITOCHONDRIAL"/>
    <property type="match status" value="1"/>
</dbReference>
<organism evidence="4 5">
    <name type="scientific">Streptomyces daliensis</name>
    <dbReference type="NCBI Taxonomy" id="299421"/>
    <lineage>
        <taxon>Bacteria</taxon>
        <taxon>Bacillati</taxon>
        <taxon>Actinomycetota</taxon>
        <taxon>Actinomycetes</taxon>
        <taxon>Kitasatosporales</taxon>
        <taxon>Streptomycetaceae</taxon>
        <taxon>Streptomyces</taxon>
    </lineage>
</organism>
<evidence type="ECO:0000256" key="2">
    <source>
        <dbReference type="ARBA" id="ARBA00022679"/>
    </source>
</evidence>
<keyword evidence="3" id="KW-0949">S-adenosyl-L-methionine</keyword>
<keyword evidence="5" id="KW-1185">Reference proteome</keyword>
<accession>A0A8T4IP47</accession>
<evidence type="ECO:0000256" key="1">
    <source>
        <dbReference type="ARBA" id="ARBA00022603"/>
    </source>
</evidence>
<dbReference type="Proteomes" id="UP000675554">
    <property type="component" value="Unassembled WGS sequence"/>
</dbReference>
<dbReference type="InterPro" id="IPR029063">
    <property type="entry name" value="SAM-dependent_MTases_sf"/>
</dbReference>
<dbReference type="Pfam" id="PF13489">
    <property type="entry name" value="Methyltransf_23"/>
    <property type="match status" value="1"/>
</dbReference>
<name>A0A8T4IP47_9ACTN</name>
<evidence type="ECO:0000313" key="5">
    <source>
        <dbReference type="Proteomes" id="UP000675554"/>
    </source>
</evidence>
<dbReference type="GO" id="GO:0032259">
    <property type="term" value="P:methylation"/>
    <property type="evidence" value="ECO:0007669"/>
    <property type="project" value="UniProtKB-KW"/>
</dbReference>
<proteinExistence type="predicted"/>
<dbReference type="EMBL" id="JAGSMN010000187">
    <property type="protein sequence ID" value="MBR7673210.1"/>
    <property type="molecule type" value="Genomic_DNA"/>
</dbReference>
<dbReference type="SUPFAM" id="SSF53335">
    <property type="entry name" value="S-adenosyl-L-methionine-dependent methyltransferases"/>
    <property type="match status" value="1"/>
</dbReference>
<keyword evidence="1 4" id="KW-0489">Methyltransferase</keyword>
<dbReference type="PANTHER" id="PTHR43464">
    <property type="entry name" value="METHYLTRANSFERASE"/>
    <property type="match status" value="1"/>
</dbReference>
<protein>
    <submittedName>
        <fullName evidence="4">Methyltransferase domain-containing protein</fullName>
    </submittedName>
</protein>
<dbReference type="Gene3D" id="3.40.50.150">
    <property type="entry name" value="Vaccinia Virus protein VP39"/>
    <property type="match status" value="1"/>
</dbReference>
<gene>
    <name evidence="4" type="ORF">KDA82_09310</name>
</gene>
<keyword evidence="2" id="KW-0808">Transferase</keyword>
<evidence type="ECO:0000313" key="4">
    <source>
        <dbReference type="EMBL" id="MBR7673210.1"/>
    </source>
</evidence>
<dbReference type="GO" id="GO:0008168">
    <property type="term" value="F:methyltransferase activity"/>
    <property type="evidence" value="ECO:0007669"/>
    <property type="project" value="UniProtKB-KW"/>
</dbReference>
<comment type="caution">
    <text evidence="4">The sequence shown here is derived from an EMBL/GenBank/DDBJ whole genome shotgun (WGS) entry which is preliminary data.</text>
</comment>
<dbReference type="CDD" id="cd02440">
    <property type="entry name" value="AdoMet_MTases"/>
    <property type="match status" value="1"/>
</dbReference>
<sequence length="273" mass="29956">MSKPELAPEVEQFYSRDADEDQRLRASADGRLELLRTKELMRRFLPKPPARVLDVGGGTGVHAEWLTGDGYEVELIDPVSRHVEQAAKVCDARVGDARHLTAADGTYDVVQLFGPLYHLPEQKDRQAALSEARRVAKPGGLVAAAAINRYASIFEHVSYAHLQKQRMQESISSILRTAVYDGKRGFTLAYFHRAEELAQEMRETGLTDVAVFGIEGPAWSLLKTAEQQPGPGPTDDLFESALTAARLAEPYPELLAASSHLLAVGRAPADINL</sequence>
<dbReference type="AlphaFoldDB" id="A0A8T4IP47"/>
<reference evidence="4" key="1">
    <citation type="submission" date="2021-04" db="EMBL/GenBank/DDBJ databases">
        <title>Sequencing of actinobacteria type strains.</title>
        <authorList>
            <person name="Nguyen G.-S."/>
            <person name="Wentzel A."/>
        </authorList>
    </citation>
    <scope>NUCLEOTIDE SEQUENCE</scope>
    <source>
        <strain evidence="4">DSM 42095</strain>
    </source>
</reference>